<reference evidence="2" key="1">
    <citation type="submission" date="2018-05" db="EMBL/GenBank/DDBJ databases">
        <authorList>
            <person name="Lanie J.A."/>
            <person name="Ng W.-L."/>
            <person name="Kazmierczak K.M."/>
            <person name="Andrzejewski T.M."/>
            <person name="Davidsen T.M."/>
            <person name="Wayne K.J."/>
            <person name="Tettelin H."/>
            <person name="Glass J.I."/>
            <person name="Rusch D."/>
            <person name="Podicherti R."/>
            <person name="Tsui H.-C.T."/>
            <person name="Winkler M.E."/>
        </authorList>
    </citation>
    <scope>NUCLEOTIDE SEQUENCE</scope>
</reference>
<dbReference type="AlphaFoldDB" id="A0A381PSW9"/>
<keyword evidence="1" id="KW-0812">Transmembrane</keyword>
<organism evidence="2">
    <name type="scientific">marine metagenome</name>
    <dbReference type="NCBI Taxonomy" id="408172"/>
    <lineage>
        <taxon>unclassified sequences</taxon>
        <taxon>metagenomes</taxon>
        <taxon>ecological metagenomes</taxon>
    </lineage>
</organism>
<protein>
    <submittedName>
        <fullName evidence="2">Uncharacterized protein</fullName>
    </submittedName>
</protein>
<dbReference type="PROSITE" id="PS51257">
    <property type="entry name" value="PROKAR_LIPOPROTEIN"/>
    <property type="match status" value="1"/>
</dbReference>
<name>A0A381PSW9_9ZZZZ</name>
<feature type="transmembrane region" description="Helical" evidence="1">
    <location>
        <begin position="383"/>
        <end position="403"/>
    </location>
</feature>
<evidence type="ECO:0000313" key="2">
    <source>
        <dbReference type="EMBL" id="SUZ69099.1"/>
    </source>
</evidence>
<keyword evidence="1" id="KW-0472">Membrane</keyword>
<evidence type="ECO:0000256" key="1">
    <source>
        <dbReference type="SAM" id="Phobius"/>
    </source>
</evidence>
<sequence>MVLLKKTLLLFVFMILSCVVAQELDDDLTLNKKPIIILPARDADNPGSISNKLTAIVAQKATEMGRFEVIDRRLVDAILEEQKLQLSGMISESQIVKIGELAAAEEAFMVNMIEFGQKGVPKIIKPQQREKDDKEQNQDETLSTWVVKTMVGATAKAIVESAKSDAVRRVELENNIHTVINAEVRMLNVATGVSTNSFRINAQFTGGNRDASLNMALTNITWQISRKLRGFYALTSEVMQVDGYELTMLTGDDLGIKQGSLFEIASIDREKTYKDRTVTIPGKARALARITNVGPDASEAKVIRKWRKVVPGLKAYEMMKTPLVSQIDLFYGQHPWYELSAKFWLMPFSKLSVGLGGQLGLLEDSEKKNNAYLGIGSTMDLDLFYIFGITPSMGISIPVNLFMRRDDRNHDVFSTLITPSVDLNLAIQLGQFRDLVISTRYIFSHIHSDWTYQAETDNENGGSFSNKAVWDGVEPTFSAIKGFYFNLSLRKIRF</sequence>
<accession>A0A381PSW9</accession>
<dbReference type="EMBL" id="UINC01001051">
    <property type="protein sequence ID" value="SUZ69099.1"/>
    <property type="molecule type" value="Genomic_DNA"/>
</dbReference>
<gene>
    <name evidence="2" type="ORF">METZ01_LOCUS21953</name>
</gene>
<proteinExistence type="predicted"/>
<keyword evidence="1" id="KW-1133">Transmembrane helix</keyword>
<dbReference type="Gene3D" id="3.40.50.10610">
    <property type="entry name" value="ABC-type transport auxiliary lipoprotein component"/>
    <property type="match status" value="1"/>
</dbReference>